<feature type="transmembrane region" description="Helical" evidence="1">
    <location>
        <begin position="93"/>
        <end position="116"/>
    </location>
</feature>
<accession>A0ABV4UF02</accession>
<evidence type="ECO:0000313" key="2">
    <source>
        <dbReference type="EMBL" id="MFA9950171.1"/>
    </source>
</evidence>
<proteinExistence type="predicted"/>
<gene>
    <name evidence="2" type="ORF">ABCS64_07545</name>
</gene>
<keyword evidence="1" id="KW-0472">Membrane</keyword>
<evidence type="ECO:0000256" key="1">
    <source>
        <dbReference type="SAM" id="Phobius"/>
    </source>
</evidence>
<organism evidence="2 3">
    <name type="scientific">Dentiradicibacter hellwigii</name>
    <dbReference type="NCBI Taxonomy" id="3149053"/>
    <lineage>
        <taxon>Bacteria</taxon>
        <taxon>Pseudomonadati</taxon>
        <taxon>Pseudomonadota</taxon>
        <taxon>Betaproteobacteria</taxon>
        <taxon>Rhodocyclales</taxon>
        <taxon>Rhodocyclaceae</taxon>
        <taxon>Dentiradicibacter</taxon>
    </lineage>
</organism>
<reference evidence="3" key="1">
    <citation type="submission" date="2024-06" db="EMBL/GenBank/DDBJ databases">
        <title>Radixoralia hellwigii gen. nov., sp nov., isolated from a root canal in the human oral cavity.</title>
        <authorList>
            <person name="Bartsch S."/>
            <person name="Wittmer A."/>
            <person name="Schulz A.-K."/>
            <person name="Neumann-Schaal M."/>
            <person name="Wolf J."/>
            <person name="Gronow S."/>
            <person name="Tennert C."/>
            <person name="Haecker G."/>
            <person name="Cieplik F."/>
            <person name="Al-Ahmad A."/>
        </authorList>
    </citation>
    <scope>NUCLEOTIDE SEQUENCE [LARGE SCALE GENOMIC DNA]</scope>
    <source>
        <strain evidence="3">Wk13</strain>
    </source>
</reference>
<feature type="transmembrane region" description="Helical" evidence="1">
    <location>
        <begin position="58"/>
        <end position="81"/>
    </location>
</feature>
<feature type="transmembrane region" description="Helical" evidence="1">
    <location>
        <begin position="7"/>
        <end position="27"/>
    </location>
</feature>
<dbReference type="RefSeq" id="WP_418891242.1">
    <property type="nucleotide sequence ID" value="NZ_JBEUWX010000002.1"/>
</dbReference>
<evidence type="ECO:0000313" key="3">
    <source>
        <dbReference type="Proteomes" id="UP001574673"/>
    </source>
</evidence>
<sequence>MTHWTTLRASLVGISVFMLGQALYVAFSNHEPLRLILLCTPSFAALISAYLAPHWKIFIGISMAIYGTIIGELMACIYEYFGGHVDRIGDTGTTFIILFTYNMTLSIIGSILGIVLSQKIIGSYDE</sequence>
<keyword evidence="1" id="KW-0812">Transmembrane</keyword>
<protein>
    <submittedName>
        <fullName evidence="2">Uncharacterized protein</fullName>
    </submittedName>
</protein>
<comment type="caution">
    <text evidence="2">The sequence shown here is derived from an EMBL/GenBank/DDBJ whole genome shotgun (WGS) entry which is preliminary data.</text>
</comment>
<dbReference type="Proteomes" id="UP001574673">
    <property type="component" value="Unassembled WGS sequence"/>
</dbReference>
<feature type="transmembrane region" description="Helical" evidence="1">
    <location>
        <begin position="33"/>
        <end position="51"/>
    </location>
</feature>
<dbReference type="EMBL" id="JBEUWX010000002">
    <property type="protein sequence ID" value="MFA9950171.1"/>
    <property type="molecule type" value="Genomic_DNA"/>
</dbReference>
<keyword evidence="1" id="KW-1133">Transmembrane helix</keyword>
<name>A0ABV4UF02_9RHOO</name>
<keyword evidence="3" id="KW-1185">Reference proteome</keyword>